<dbReference type="SMART" id="SM01232">
    <property type="entry name" value="H2TH"/>
    <property type="match status" value="1"/>
</dbReference>
<keyword evidence="15" id="KW-0539">Nucleus</keyword>
<evidence type="ECO:0000313" key="30">
    <source>
        <dbReference type="Proteomes" id="UP001557470"/>
    </source>
</evidence>
<dbReference type="PROSITE" id="PS51066">
    <property type="entry name" value="ZF_FPG_2"/>
    <property type="match status" value="1"/>
</dbReference>
<dbReference type="AlphaFoldDB" id="A0ABD0WM74"/>
<dbReference type="InterPro" id="IPR010979">
    <property type="entry name" value="Ribosomal_uS13-like_H2TH"/>
</dbReference>
<dbReference type="InterPro" id="IPR012319">
    <property type="entry name" value="FPG_cat"/>
</dbReference>
<evidence type="ECO:0000256" key="15">
    <source>
        <dbReference type="ARBA" id="ARBA00023242"/>
    </source>
</evidence>
<dbReference type="GO" id="GO:0003677">
    <property type="term" value="F:DNA binding"/>
    <property type="evidence" value="ECO:0007669"/>
    <property type="project" value="UniProtKB-KW"/>
</dbReference>
<keyword evidence="17" id="KW-0326">Glycosidase</keyword>
<dbReference type="PANTHER" id="PTHR22993">
    <property type="entry name" value="FORMAMIDOPYRIMIDINE-DNA GLYCOSYLASE"/>
    <property type="match status" value="1"/>
</dbReference>
<evidence type="ECO:0000256" key="6">
    <source>
        <dbReference type="ARBA" id="ARBA00022723"/>
    </source>
</evidence>
<dbReference type="GO" id="GO:0140078">
    <property type="term" value="F:class I DNA-(apurinic or apyrimidinic site) endonuclease activity"/>
    <property type="evidence" value="ECO:0007669"/>
    <property type="project" value="UniProtKB-EC"/>
</dbReference>
<dbReference type="Pfam" id="PF01149">
    <property type="entry name" value="Fapy_DNA_glyco"/>
    <property type="match status" value="1"/>
</dbReference>
<dbReference type="SMART" id="SM00547">
    <property type="entry name" value="ZnF_RBZ"/>
    <property type="match status" value="1"/>
</dbReference>
<keyword evidence="6" id="KW-0479">Metal-binding</keyword>
<evidence type="ECO:0000256" key="5">
    <source>
        <dbReference type="ARBA" id="ARBA00022454"/>
    </source>
</evidence>
<dbReference type="Pfam" id="PF06839">
    <property type="entry name" value="Zn_ribbon_GRF"/>
    <property type="match status" value="2"/>
</dbReference>
<evidence type="ECO:0000256" key="3">
    <source>
        <dbReference type="ARBA" id="ARBA00009409"/>
    </source>
</evidence>
<dbReference type="Proteomes" id="UP001557470">
    <property type="component" value="Unassembled WGS sequence"/>
</dbReference>
<feature type="domain" description="GRF-type" evidence="28">
    <location>
        <begin position="530"/>
        <end position="572"/>
    </location>
</feature>
<dbReference type="Gene3D" id="3.20.190.10">
    <property type="entry name" value="MutM-like, N-terminal"/>
    <property type="match status" value="1"/>
</dbReference>
<dbReference type="FunFam" id="1.10.8.50:FF:000008">
    <property type="entry name" value="Nei-like DNA glycosylase 3"/>
    <property type="match status" value="1"/>
</dbReference>
<evidence type="ECO:0000256" key="21">
    <source>
        <dbReference type="ARBA" id="ARBA00082922"/>
    </source>
</evidence>
<comment type="caution">
    <text evidence="29">The sequence shown here is derived from an EMBL/GenBank/DDBJ whole genome shotgun (WGS) entry which is preliminary data.</text>
</comment>
<evidence type="ECO:0000256" key="11">
    <source>
        <dbReference type="ARBA" id="ARBA00022833"/>
    </source>
</evidence>
<evidence type="ECO:0000313" key="29">
    <source>
        <dbReference type="EMBL" id="KAL0974315.1"/>
    </source>
</evidence>
<keyword evidence="30" id="KW-1185">Reference proteome</keyword>
<evidence type="ECO:0000259" key="27">
    <source>
        <dbReference type="PROSITE" id="PS51068"/>
    </source>
</evidence>
<dbReference type="InterPro" id="IPR001876">
    <property type="entry name" value="Znf_RanBP2"/>
</dbReference>
<dbReference type="GO" id="GO:0006281">
    <property type="term" value="P:DNA repair"/>
    <property type="evidence" value="ECO:0007669"/>
    <property type="project" value="UniProtKB-KW"/>
</dbReference>
<name>A0ABD0WM74_UMBPY</name>
<organism evidence="29 30">
    <name type="scientific">Umbra pygmaea</name>
    <name type="common">Eastern mudminnow</name>
    <dbReference type="NCBI Taxonomy" id="75934"/>
    <lineage>
        <taxon>Eukaryota</taxon>
        <taxon>Metazoa</taxon>
        <taxon>Chordata</taxon>
        <taxon>Craniata</taxon>
        <taxon>Vertebrata</taxon>
        <taxon>Euteleostomi</taxon>
        <taxon>Actinopterygii</taxon>
        <taxon>Neopterygii</taxon>
        <taxon>Teleostei</taxon>
        <taxon>Protacanthopterygii</taxon>
        <taxon>Esociformes</taxon>
        <taxon>Umbridae</taxon>
        <taxon>Umbra</taxon>
    </lineage>
</organism>
<keyword evidence="9 23" id="KW-0863">Zinc-finger</keyword>
<evidence type="ECO:0000256" key="1">
    <source>
        <dbReference type="ARBA" id="ARBA00004123"/>
    </source>
</evidence>
<dbReference type="InterPro" id="IPR010666">
    <property type="entry name" value="Znf_GRF"/>
</dbReference>
<evidence type="ECO:0000256" key="17">
    <source>
        <dbReference type="ARBA" id="ARBA00023295"/>
    </source>
</evidence>
<keyword evidence="14" id="KW-0456">Lyase</keyword>
<dbReference type="SUPFAM" id="SSF46946">
    <property type="entry name" value="S13-like H2TH domain"/>
    <property type="match status" value="1"/>
</dbReference>
<evidence type="ECO:0000256" key="12">
    <source>
        <dbReference type="ARBA" id="ARBA00023125"/>
    </source>
</evidence>
<dbReference type="InterPro" id="IPR000214">
    <property type="entry name" value="Znf_DNA_glyclase/AP_lyase"/>
</dbReference>
<evidence type="ECO:0000256" key="23">
    <source>
        <dbReference type="PROSITE-ProRule" id="PRU00322"/>
    </source>
</evidence>
<evidence type="ECO:0000256" key="10">
    <source>
        <dbReference type="ARBA" id="ARBA00022801"/>
    </source>
</evidence>
<reference evidence="29 30" key="1">
    <citation type="submission" date="2024-06" db="EMBL/GenBank/DDBJ databases">
        <authorList>
            <person name="Pan Q."/>
            <person name="Wen M."/>
            <person name="Jouanno E."/>
            <person name="Zahm M."/>
            <person name="Klopp C."/>
            <person name="Cabau C."/>
            <person name="Louis A."/>
            <person name="Berthelot C."/>
            <person name="Parey E."/>
            <person name="Roest Crollius H."/>
            <person name="Montfort J."/>
            <person name="Robinson-Rechavi M."/>
            <person name="Bouchez O."/>
            <person name="Lampietro C."/>
            <person name="Lopez Roques C."/>
            <person name="Donnadieu C."/>
            <person name="Postlethwait J."/>
            <person name="Bobe J."/>
            <person name="Verreycken H."/>
            <person name="Guiguen Y."/>
        </authorList>
    </citation>
    <scope>NUCLEOTIDE SEQUENCE [LARGE SCALE GENOMIC DNA]</scope>
    <source>
        <strain evidence="29">Up_M1</strain>
        <tissue evidence="29">Testis</tissue>
    </source>
</reference>
<keyword evidence="7" id="KW-0677">Repeat</keyword>
<feature type="domain" description="RanBP2-type" evidence="25">
    <location>
        <begin position="301"/>
        <end position="331"/>
    </location>
</feature>
<feature type="compositionally biased region" description="Low complexity" evidence="24">
    <location>
        <begin position="384"/>
        <end position="399"/>
    </location>
</feature>
<feature type="compositionally biased region" description="Polar residues" evidence="24">
    <location>
        <begin position="462"/>
        <end position="475"/>
    </location>
</feature>
<dbReference type="PROSITE" id="PS50199">
    <property type="entry name" value="ZF_RANBP2_2"/>
    <property type="match status" value="1"/>
</dbReference>
<dbReference type="EMBL" id="JAGEUA010000006">
    <property type="protein sequence ID" value="KAL0974315.1"/>
    <property type="molecule type" value="Genomic_DNA"/>
</dbReference>
<evidence type="ECO:0000256" key="7">
    <source>
        <dbReference type="ARBA" id="ARBA00022737"/>
    </source>
</evidence>
<dbReference type="SMART" id="SM00898">
    <property type="entry name" value="Fapy_DNA_glyco"/>
    <property type="match status" value="1"/>
</dbReference>
<dbReference type="SUPFAM" id="SSF90209">
    <property type="entry name" value="Ran binding protein zinc finger-like"/>
    <property type="match status" value="1"/>
</dbReference>
<dbReference type="InterPro" id="IPR035937">
    <property type="entry name" value="FPG_N"/>
</dbReference>
<dbReference type="GO" id="GO:0005654">
    <property type="term" value="C:nucleoplasm"/>
    <property type="evidence" value="ECO:0007669"/>
    <property type="project" value="UniProtKB-ARBA"/>
</dbReference>
<evidence type="ECO:0000256" key="24">
    <source>
        <dbReference type="SAM" id="MobiDB-lite"/>
    </source>
</evidence>
<dbReference type="GO" id="GO:0005694">
    <property type="term" value="C:chromosome"/>
    <property type="evidence" value="ECO:0007669"/>
    <property type="project" value="UniProtKB-SubCell"/>
</dbReference>
<dbReference type="Gene3D" id="1.10.8.50">
    <property type="match status" value="1"/>
</dbReference>
<sequence length="574" mass="63948">MVEGPGCTLNGEKIRSRVQRGQKVKHVMGSLTQQRNATNTNSFQVFIDSQYTGVETLGKELFMYFGQRAMRVHFGMDGSMRINPTEQKSRKGLPPVLEIHLTNDTVCFFDSTVEIRLSEDCEQRVRAMESLDVCSSKFSFPHAEDRVRSQSGRMLCDVLLDQAVLPGVGNIIKNEALFDSALQPSVKVKQLTDTQVHHLVKMTRDFTLLFYKCRKTGSALNKHYKVYRRPQCGQCQGAITVCRLGDNGRMTYFCNRCQTLDPTEVNLSKLPTRNSLVGWAYQSSMSGYQGNVGSNDQVAQREEEEWACPLCTLVNQPRNKACEACLSPRPQLPKVVVDQESSISSRDLIKYHCNAFLKPPEGIKVNRRATFGTCTLLFTDLSPKASPVSSPVPLSSVNSQKGLKRHDAGHGWTSGPSSACGGGQDGRSELPCSQPHKKMRMDHGGLVSTGNTPKSETPKNYRPSQTKAPPGGMSQSLPRIPCCVSHGLPAVVRLVTKQGDNKGRQFYTCSLPREKQCNFFEWADSHFPSCHHAKRCLMRTVLKLGPNNGRNFYVCSFPKAKQCEFFQWAENSPG</sequence>
<dbReference type="EC" id="4.2.99.18" evidence="4"/>
<keyword evidence="13" id="KW-0234">DNA repair</keyword>
<feature type="domain" description="GRF-type" evidence="28">
    <location>
        <begin position="483"/>
        <end position="526"/>
    </location>
</feature>
<gene>
    <name evidence="29" type="ORF">UPYG_G00218720</name>
</gene>
<keyword evidence="10" id="KW-0378">Hydrolase</keyword>
<dbReference type="Pfam" id="PF06831">
    <property type="entry name" value="H2TH"/>
    <property type="match status" value="1"/>
</dbReference>
<evidence type="ECO:0000259" key="28">
    <source>
        <dbReference type="PROSITE" id="PS51999"/>
    </source>
</evidence>
<evidence type="ECO:0000256" key="8">
    <source>
        <dbReference type="ARBA" id="ARBA00022763"/>
    </source>
</evidence>
<evidence type="ECO:0000256" key="16">
    <source>
        <dbReference type="ARBA" id="ARBA00023268"/>
    </source>
</evidence>
<comment type="subcellular location">
    <subcellularLocation>
        <location evidence="2">Chromosome</location>
    </subcellularLocation>
    <subcellularLocation>
        <location evidence="1">Nucleus</location>
    </subcellularLocation>
</comment>
<keyword evidence="16" id="KW-0511">Multifunctional enzyme</keyword>
<feature type="region of interest" description="Disordered" evidence="24">
    <location>
        <begin position="384"/>
        <end position="475"/>
    </location>
</feature>
<dbReference type="SUPFAM" id="SSF81624">
    <property type="entry name" value="N-terminal domain of MutM-like DNA repair proteins"/>
    <property type="match status" value="1"/>
</dbReference>
<evidence type="ECO:0000259" key="26">
    <source>
        <dbReference type="PROSITE" id="PS51066"/>
    </source>
</evidence>
<keyword evidence="12" id="KW-0238">DNA-binding</keyword>
<dbReference type="PROSITE" id="PS01358">
    <property type="entry name" value="ZF_RANBP2_1"/>
    <property type="match status" value="1"/>
</dbReference>
<dbReference type="Gene3D" id="2.30.30.380">
    <property type="entry name" value="Zn-finger domain of Sec23/24"/>
    <property type="match status" value="1"/>
</dbReference>
<protein>
    <recommendedName>
        <fullName evidence="19">Endonuclease 8-like 3</fullName>
        <ecNumber evidence="4">4.2.99.18</ecNumber>
    </recommendedName>
    <alternativeName>
        <fullName evidence="20">DNA glycosylase/AP lyase Neil3</fullName>
    </alternativeName>
    <alternativeName>
        <fullName evidence="22">Endonuclease VIII-like 3</fullName>
    </alternativeName>
    <alternativeName>
        <fullName evidence="21">Nei-like protein 3</fullName>
    </alternativeName>
</protein>
<dbReference type="InterPro" id="IPR036443">
    <property type="entry name" value="Znf_RanBP2_sf"/>
</dbReference>
<dbReference type="PROSITE" id="PS51999">
    <property type="entry name" value="ZF_GRF"/>
    <property type="match status" value="2"/>
</dbReference>
<evidence type="ECO:0000256" key="9">
    <source>
        <dbReference type="ARBA" id="ARBA00022771"/>
    </source>
</evidence>
<dbReference type="Pfam" id="PF00641">
    <property type="entry name" value="Zn_ribbon_RanBP"/>
    <property type="match status" value="1"/>
</dbReference>
<dbReference type="CDD" id="cd08969">
    <property type="entry name" value="MeNeil3_N"/>
    <property type="match status" value="1"/>
</dbReference>
<evidence type="ECO:0000256" key="2">
    <source>
        <dbReference type="ARBA" id="ARBA00004286"/>
    </source>
</evidence>
<dbReference type="GO" id="GO:0008270">
    <property type="term" value="F:zinc ion binding"/>
    <property type="evidence" value="ECO:0007669"/>
    <property type="project" value="UniProtKB-KW"/>
</dbReference>
<keyword evidence="5" id="KW-0158">Chromosome</keyword>
<evidence type="ECO:0000259" key="25">
    <source>
        <dbReference type="PROSITE" id="PS50199"/>
    </source>
</evidence>
<feature type="domain" description="FPG-type" evidence="26">
    <location>
        <begin position="225"/>
        <end position="259"/>
    </location>
</feature>
<evidence type="ECO:0000256" key="18">
    <source>
        <dbReference type="ARBA" id="ARBA00044632"/>
    </source>
</evidence>
<evidence type="ECO:0000256" key="20">
    <source>
        <dbReference type="ARBA" id="ARBA00081871"/>
    </source>
</evidence>
<feature type="domain" description="Formamidopyrimidine-DNA glycosylase catalytic" evidence="27">
    <location>
        <begin position="2"/>
        <end position="217"/>
    </location>
</feature>
<keyword evidence="8" id="KW-0227">DNA damage</keyword>
<comment type="similarity">
    <text evidence="3">Belongs to the FPG family.</text>
</comment>
<dbReference type="PANTHER" id="PTHR22993:SF10">
    <property type="entry name" value="ENDONUCLEASE 8-LIKE 3"/>
    <property type="match status" value="1"/>
</dbReference>
<evidence type="ECO:0000256" key="13">
    <source>
        <dbReference type="ARBA" id="ARBA00023204"/>
    </source>
</evidence>
<keyword evidence="11" id="KW-0862">Zinc</keyword>
<accession>A0ABD0WM74</accession>
<proteinExistence type="inferred from homology"/>
<dbReference type="PROSITE" id="PS51068">
    <property type="entry name" value="FPG_CAT"/>
    <property type="match status" value="1"/>
</dbReference>
<evidence type="ECO:0000256" key="4">
    <source>
        <dbReference type="ARBA" id="ARBA00012720"/>
    </source>
</evidence>
<evidence type="ECO:0000256" key="14">
    <source>
        <dbReference type="ARBA" id="ARBA00023239"/>
    </source>
</evidence>
<dbReference type="GO" id="GO:0016798">
    <property type="term" value="F:hydrolase activity, acting on glycosyl bonds"/>
    <property type="evidence" value="ECO:0007669"/>
    <property type="project" value="UniProtKB-KW"/>
</dbReference>
<evidence type="ECO:0000256" key="19">
    <source>
        <dbReference type="ARBA" id="ARBA00073168"/>
    </source>
</evidence>
<comment type="catalytic activity">
    <reaction evidence="18">
        <text>2'-deoxyribonucleotide-(2'-deoxyribose 5'-phosphate)-2'-deoxyribonucleotide-DNA = a 3'-end 2'-deoxyribonucleotide-(2,3-dehydro-2,3-deoxyribose 5'-phosphate)-DNA + a 5'-end 5'-phospho-2'-deoxyribonucleoside-DNA + H(+)</text>
        <dbReference type="Rhea" id="RHEA:66592"/>
        <dbReference type="Rhea" id="RHEA-COMP:13180"/>
        <dbReference type="Rhea" id="RHEA-COMP:16897"/>
        <dbReference type="Rhea" id="RHEA-COMP:17067"/>
        <dbReference type="ChEBI" id="CHEBI:15378"/>
        <dbReference type="ChEBI" id="CHEBI:136412"/>
        <dbReference type="ChEBI" id="CHEBI:157695"/>
        <dbReference type="ChEBI" id="CHEBI:167181"/>
        <dbReference type="EC" id="4.2.99.18"/>
    </reaction>
</comment>
<evidence type="ECO:0000256" key="22">
    <source>
        <dbReference type="ARBA" id="ARBA00083341"/>
    </source>
</evidence>
<dbReference type="InterPro" id="IPR015886">
    <property type="entry name" value="H2TH_FPG"/>
</dbReference>